<reference evidence="2 3" key="1">
    <citation type="submission" date="2024-09" db="EMBL/GenBank/DDBJ databases">
        <title>Rethinking Asexuality: The Enigmatic Case of Functional Sexual Genes in Lepraria (Stereocaulaceae).</title>
        <authorList>
            <person name="Doellman M."/>
            <person name="Sun Y."/>
            <person name="Barcenas-Pena A."/>
            <person name="Lumbsch H.T."/>
            <person name="Grewe F."/>
        </authorList>
    </citation>
    <scope>NUCLEOTIDE SEQUENCE [LARGE SCALE GENOMIC DNA]</scope>
    <source>
        <strain evidence="2 3">Grewe 0041</strain>
    </source>
</reference>
<proteinExistence type="predicted"/>
<accession>A0ABR4BEX7</accession>
<evidence type="ECO:0000313" key="2">
    <source>
        <dbReference type="EMBL" id="KAL2054443.1"/>
    </source>
</evidence>
<protein>
    <submittedName>
        <fullName evidence="2">Uncharacterized protein</fullName>
    </submittedName>
</protein>
<evidence type="ECO:0000256" key="1">
    <source>
        <dbReference type="SAM" id="MobiDB-lite"/>
    </source>
</evidence>
<organism evidence="2 3">
    <name type="scientific">Lepraria finkii</name>
    <dbReference type="NCBI Taxonomy" id="1340010"/>
    <lineage>
        <taxon>Eukaryota</taxon>
        <taxon>Fungi</taxon>
        <taxon>Dikarya</taxon>
        <taxon>Ascomycota</taxon>
        <taxon>Pezizomycotina</taxon>
        <taxon>Lecanoromycetes</taxon>
        <taxon>OSLEUM clade</taxon>
        <taxon>Lecanoromycetidae</taxon>
        <taxon>Lecanorales</taxon>
        <taxon>Lecanorineae</taxon>
        <taxon>Stereocaulaceae</taxon>
        <taxon>Lepraria</taxon>
    </lineage>
</organism>
<comment type="caution">
    <text evidence="2">The sequence shown here is derived from an EMBL/GenBank/DDBJ whole genome shotgun (WGS) entry which is preliminary data.</text>
</comment>
<name>A0ABR4BEX7_9LECA</name>
<feature type="region of interest" description="Disordered" evidence="1">
    <location>
        <begin position="1"/>
        <end position="29"/>
    </location>
</feature>
<evidence type="ECO:0000313" key="3">
    <source>
        <dbReference type="Proteomes" id="UP001590951"/>
    </source>
</evidence>
<keyword evidence="3" id="KW-1185">Reference proteome</keyword>
<sequence length="86" mass="9560">MGHHQQPEMSVSLNFPWANGHDTQPRDFPETGTDYYRSIQCKISSCDELFFYSAFYFVSAAPLSAAIMQAGVIDGDYDSAPFDNGP</sequence>
<dbReference type="EMBL" id="JBHFEH010000015">
    <property type="protein sequence ID" value="KAL2054443.1"/>
    <property type="molecule type" value="Genomic_DNA"/>
</dbReference>
<gene>
    <name evidence="2" type="ORF">ABVK25_005191</name>
</gene>
<dbReference type="Proteomes" id="UP001590951">
    <property type="component" value="Unassembled WGS sequence"/>
</dbReference>